<dbReference type="PANTHER" id="PTHR42886:SF29">
    <property type="entry name" value="PUMMELIG, ISOFORM A"/>
    <property type="match status" value="1"/>
</dbReference>
<keyword evidence="3" id="KW-1185">Reference proteome</keyword>
<dbReference type="SUPFAM" id="SSF53474">
    <property type="entry name" value="alpha/beta-Hydrolases"/>
    <property type="match status" value="1"/>
</dbReference>
<proteinExistence type="predicted"/>
<dbReference type="AlphaFoldDB" id="A0A3A9YF83"/>
<dbReference type="PANTHER" id="PTHR42886">
    <property type="entry name" value="RE40534P-RELATED"/>
    <property type="match status" value="1"/>
</dbReference>
<dbReference type="InterPro" id="IPR000073">
    <property type="entry name" value="AB_hydrolase_1"/>
</dbReference>
<feature type="domain" description="AB hydrolase-1" evidence="1">
    <location>
        <begin position="60"/>
        <end position="297"/>
    </location>
</feature>
<gene>
    <name evidence="2" type="ORF">D7294_30855</name>
</gene>
<protein>
    <submittedName>
        <fullName evidence="2">Alpha/beta hydrolase</fullName>
    </submittedName>
</protein>
<dbReference type="Proteomes" id="UP000272474">
    <property type="component" value="Unassembled WGS sequence"/>
</dbReference>
<organism evidence="2 3">
    <name type="scientific">Streptomyces hoynatensis</name>
    <dbReference type="NCBI Taxonomy" id="1141874"/>
    <lineage>
        <taxon>Bacteria</taxon>
        <taxon>Bacillati</taxon>
        <taxon>Actinomycetota</taxon>
        <taxon>Actinomycetes</taxon>
        <taxon>Kitasatosporales</taxon>
        <taxon>Streptomycetaceae</taxon>
        <taxon>Streptomyces</taxon>
    </lineage>
</organism>
<dbReference type="GO" id="GO:0016787">
    <property type="term" value="F:hydrolase activity"/>
    <property type="evidence" value="ECO:0007669"/>
    <property type="project" value="UniProtKB-KW"/>
</dbReference>
<evidence type="ECO:0000313" key="2">
    <source>
        <dbReference type="EMBL" id="RKN35811.1"/>
    </source>
</evidence>
<evidence type="ECO:0000313" key="3">
    <source>
        <dbReference type="Proteomes" id="UP000272474"/>
    </source>
</evidence>
<reference evidence="2 3" key="1">
    <citation type="journal article" date="2014" name="Int. J. Syst. Evol. Microbiol.">
        <title>Streptomyces hoynatensis sp. nov., isolated from deep marine sediment.</title>
        <authorList>
            <person name="Veyisoglu A."/>
            <person name="Sahin N."/>
        </authorList>
    </citation>
    <scope>NUCLEOTIDE SEQUENCE [LARGE SCALE GENOMIC DNA]</scope>
    <source>
        <strain evidence="2 3">KCTC 29097</strain>
    </source>
</reference>
<comment type="caution">
    <text evidence="2">The sequence shown here is derived from an EMBL/GenBank/DDBJ whole genome shotgun (WGS) entry which is preliminary data.</text>
</comment>
<keyword evidence="2" id="KW-0378">Hydrolase</keyword>
<evidence type="ECO:0000259" key="1">
    <source>
        <dbReference type="Pfam" id="PF12697"/>
    </source>
</evidence>
<dbReference type="Pfam" id="PF12697">
    <property type="entry name" value="Abhydrolase_6"/>
    <property type="match status" value="1"/>
</dbReference>
<accession>A0A3A9YF83</accession>
<dbReference type="InterPro" id="IPR029058">
    <property type="entry name" value="AB_hydrolase_fold"/>
</dbReference>
<sequence length="307" mass="33614">MERKFAVGVAALLLHGWTFGARARARGRRYRTAAFGRMDRPGGGVVEVHGRRAEGAELGVIFCNGLGLPHEQWDWVCGNLPDNVAYVRYNRPGYGLSSPLPGAPTAEEQLKVIDELRDRYLGGLPLVLAGHSLGGHLAAAYAASRTEGDVSHVVMVDPLVLGQLKALRGGPDDLWRRQQLLIERVWAASGLNVLRPSSPVRETYAEETRESITDFHALPSVWATAYREYVTAFSYPAIARLAAPVHVVTALRTARNAEGHRRAQAGLRDLSGRFRHHVIEDADHMRVLAEETHARTVAELIVSGGMA</sequence>
<name>A0A3A9YF83_9ACTN</name>
<dbReference type="Gene3D" id="3.40.50.1820">
    <property type="entry name" value="alpha/beta hydrolase"/>
    <property type="match status" value="1"/>
</dbReference>
<dbReference type="EMBL" id="RBAL01000036">
    <property type="protein sequence ID" value="RKN35811.1"/>
    <property type="molecule type" value="Genomic_DNA"/>
</dbReference>